<name>A0A0M3AVL4_9SPHN</name>
<dbReference type="AlphaFoldDB" id="A0A0M3AVL4"/>
<organism evidence="1 2">
    <name type="scientific">Sphingobium chungbukense</name>
    <dbReference type="NCBI Taxonomy" id="56193"/>
    <lineage>
        <taxon>Bacteria</taxon>
        <taxon>Pseudomonadati</taxon>
        <taxon>Pseudomonadota</taxon>
        <taxon>Alphaproteobacteria</taxon>
        <taxon>Sphingomonadales</taxon>
        <taxon>Sphingomonadaceae</taxon>
        <taxon>Sphingobium</taxon>
    </lineage>
</organism>
<evidence type="ECO:0000313" key="1">
    <source>
        <dbReference type="EMBL" id="KKW93958.1"/>
    </source>
</evidence>
<dbReference type="Proteomes" id="UP000033874">
    <property type="component" value="Unassembled WGS sequence"/>
</dbReference>
<proteinExistence type="predicted"/>
<accession>A0A0M3AVL4</accession>
<dbReference type="STRING" id="56193.YP76_04805"/>
<sequence>MNTDKELLASEKQAITATAVSTDSILVRNLPGISRGRNMRAFAQIETALSGGAATSVTVELIQADDGALTTNVESLASSGLILTAAAVAGKRALDVALPEFTKPYAGFRYTMAGGNYAAGKITAGFVIGTETPQASRPEANSHGF</sequence>
<dbReference type="InterPro" id="IPR048922">
    <property type="entry name" value="Bbp16"/>
</dbReference>
<reference evidence="1 2" key="1">
    <citation type="submission" date="2015-04" db="EMBL/GenBank/DDBJ databases">
        <title>Genome sequence of aromatic hydrocarbons-degrading Sphingobium chungbukense DJ77.</title>
        <authorList>
            <person name="Kim Y.-C."/>
            <person name="Chae J.-C."/>
        </authorList>
    </citation>
    <scope>NUCLEOTIDE SEQUENCE [LARGE SCALE GENOMIC DNA]</scope>
    <source>
        <strain evidence="1 2">DJ77</strain>
    </source>
</reference>
<dbReference type="PATRIC" id="fig|56193.3.peg.993"/>
<dbReference type="Gene3D" id="2.60.120.1110">
    <property type="match status" value="1"/>
</dbReference>
<dbReference type="EMBL" id="LBIC01000001">
    <property type="protein sequence ID" value="KKW93958.1"/>
    <property type="molecule type" value="Genomic_DNA"/>
</dbReference>
<protein>
    <submittedName>
        <fullName evidence="1">Uncharacterized protein</fullName>
    </submittedName>
</protein>
<gene>
    <name evidence="1" type="ORF">YP76_04805</name>
</gene>
<keyword evidence="2" id="KW-1185">Reference proteome</keyword>
<comment type="caution">
    <text evidence="1">The sequence shown here is derived from an EMBL/GenBank/DDBJ whole genome shotgun (WGS) entry which is preliminary data.</text>
</comment>
<dbReference type="RefSeq" id="WP_046762392.1">
    <property type="nucleotide sequence ID" value="NZ_LBIC01000001.1"/>
</dbReference>
<dbReference type="Pfam" id="PF21190">
    <property type="entry name" value="Bbp16"/>
    <property type="match status" value="1"/>
</dbReference>
<evidence type="ECO:0000313" key="2">
    <source>
        <dbReference type="Proteomes" id="UP000033874"/>
    </source>
</evidence>